<evidence type="ECO:0000313" key="2">
    <source>
        <dbReference type="Proteomes" id="UP000291107"/>
    </source>
</evidence>
<accession>A0A4Q4L9X3</accession>
<dbReference type="EMBL" id="SEUB01000001">
    <property type="protein sequence ID" value="RYM44693.1"/>
    <property type="molecule type" value="Genomic_DNA"/>
</dbReference>
<gene>
    <name evidence="1" type="ORF">EVS84_02800</name>
</gene>
<reference evidence="1 2" key="1">
    <citation type="submission" date="2019-02" db="EMBL/GenBank/DDBJ databases">
        <title>Genome of Pseudomonas korensis isolated from heavy metal contaminated environment.</title>
        <authorList>
            <person name="Ayangbenro A.S."/>
            <person name="Babalola O."/>
        </authorList>
    </citation>
    <scope>NUCLEOTIDE SEQUENCE [LARGE SCALE GENOMIC DNA]</scope>
    <source>
        <strain evidence="1 2">AB36</strain>
    </source>
</reference>
<protein>
    <submittedName>
        <fullName evidence="1">Uncharacterized protein</fullName>
    </submittedName>
</protein>
<comment type="caution">
    <text evidence="1">The sequence shown here is derived from an EMBL/GenBank/DDBJ whole genome shotgun (WGS) entry which is preliminary data.</text>
</comment>
<organism evidence="1 2">
    <name type="scientific">Pseudomonas koreensis</name>
    <dbReference type="NCBI Taxonomy" id="198620"/>
    <lineage>
        <taxon>Bacteria</taxon>
        <taxon>Pseudomonadati</taxon>
        <taxon>Pseudomonadota</taxon>
        <taxon>Gammaproteobacteria</taxon>
        <taxon>Pseudomonadales</taxon>
        <taxon>Pseudomonadaceae</taxon>
        <taxon>Pseudomonas</taxon>
    </lineage>
</organism>
<dbReference type="Proteomes" id="UP000291107">
    <property type="component" value="Unassembled WGS sequence"/>
</dbReference>
<dbReference type="AlphaFoldDB" id="A0A4Q4L9X3"/>
<sequence>MPKPQPPPLPCRSRRRLRSFDLKNKNQKIAAFGSSYGRASRRRSGTARCRIRQAFGRMCLPPLLAQTYALLHSPLTCRGCRA</sequence>
<proteinExistence type="predicted"/>
<evidence type="ECO:0000313" key="1">
    <source>
        <dbReference type="EMBL" id="RYM44693.1"/>
    </source>
</evidence>
<name>A0A4Q4L9X3_9PSED</name>